<protein>
    <submittedName>
        <fullName evidence="1">Uncharacterized protein</fullName>
    </submittedName>
</protein>
<organism evidence="1">
    <name type="scientific">Medicago truncatula</name>
    <name type="common">Barrel medic</name>
    <name type="synonym">Medicago tribuloides</name>
    <dbReference type="NCBI Taxonomy" id="3880"/>
    <lineage>
        <taxon>Eukaryota</taxon>
        <taxon>Viridiplantae</taxon>
        <taxon>Streptophyta</taxon>
        <taxon>Embryophyta</taxon>
        <taxon>Tracheophyta</taxon>
        <taxon>Spermatophyta</taxon>
        <taxon>Magnoliopsida</taxon>
        <taxon>eudicotyledons</taxon>
        <taxon>Gunneridae</taxon>
        <taxon>Pentapetalae</taxon>
        <taxon>rosids</taxon>
        <taxon>fabids</taxon>
        <taxon>Fabales</taxon>
        <taxon>Fabaceae</taxon>
        <taxon>Papilionoideae</taxon>
        <taxon>50 kb inversion clade</taxon>
        <taxon>NPAAA clade</taxon>
        <taxon>Hologalegina</taxon>
        <taxon>IRL clade</taxon>
        <taxon>Trifolieae</taxon>
        <taxon>Medicago</taxon>
    </lineage>
</organism>
<sequence length="54" mass="6144">MKLIVEPSIMNWFMEISVAASQCAGRDCWDSRTKNYLLLGIQYTMDLQSKGGRS</sequence>
<reference evidence="1" key="1">
    <citation type="journal article" date="2018" name="Nat. Plants">
        <title>Whole-genome landscape of Medicago truncatula symbiotic genes.</title>
        <authorList>
            <person name="Pecrix Y."/>
            <person name="Gamas P."/>
            <person name="Carrere S."/>
        </authorList>
    </citation>
    <scope>NUCLEOTIDE SEQUENCE</scope>
    <source>
        <tissue evidence="1">Leaves</tissue>
    </source>
</reference>
<dbReference type="Gramene" id="rna42815">
    <property type="protein sequence ID" value="RHN48130.1"/>
    <property type="gene ID" value="gene42815"/>
</dbReference>
<name>A0A396H4F4_MEDTR</name>
<dbReference type="EMBL" id="PSQE01000007">
    <property type="protein sequence ID" value="RHN48130.1"/>
    <property type="molecule type" value="Genomic_DNA"/>
</dbReference>
<dbReference type="AlphaFoldDB" id="A0A396H4F4"/>
<evidence type="ECO:0000313" key="1">
    <source>
        <dbReference type="EMBL" id="RHN48130.1"/>
    </source>
</evidence>
<proteinExistence type="predicted"/>
<accession>A0A396H4F4</accession>
<comment type="caution">
    <text evidence="1">The sequence shown here is derived from an EMBL/GenBank/DDBJ whole genome shotgun (WGS) entry which is preliminary data.</text>
</comment>
<gene>
    <name evidence="1" type="ORF">MtrunA17_Chr7g0260471</name>
</gene>
<dbReference type="Proteomes" id="UP000265566">
    <property type="component" value="Chromosome 7"/>
</dbReference>